<dbReference type="InterPro" id="IPR050281">
    <property type="entry name" value="Flavin_monoamine_oxidase"/>
</dbReference>
<evidence type="ECO:0000256" key="5">
    <source>
        <dbReference type="ARBA" id="ARBA00023070"/>
    </source>
</evidence>
<dbReference type="OrthoDB" id="337830at2"/>
<evidence type="ECO:0000256" key="1">
    <source>
        <dbReference type="ARBA" id="ARBA00004814"/>
    </source>
</evidence>
<dbReference type="InterPro" id="IPR036188">
    <property type="entry name" value="FAD/NAD-bd_sf"/>
</dbReference>
<sequence>MKNENITIVGAGVSGLYSAWRLLEAGHDPAGLTVLEATDRIGGRLWSLKMHPDSSLPAELGGMFFNDQQPLVYGLCSRAFDLPKETVEPQPDFAWLRATRFKVSQFADPKIQPYNLAPDEQGLSYYQLLDLACTRIAPGIKALWPRNPKGSREETLDYLKKHEFDGRPLWRWGFWNLLARVISNEAWLALRGMISSYEMLSNWNAFDAMVSIVVEQSGKWYRLTHGYQHMPEALAEAVEKAGASILRNHVVRRVESSGNRLRLSVRAEGVEREFESDRIVLAIPKAPITRLIEASPALQEGELAARIDSVEGVPACKIFLTFDKPWWRDVPDGPGKIADGTYGVSHTDLPMRQCYYLGVDKGSGEALMLASYADTDAVSFWRALTPDSGRGLALESDLSDVALTEIRRELSEMHGVDVPQPTAACFIDWSVWPYGGGWHSWMPGWKSWEVTDAMCAPVNGLALHVCGESYSTAQGWSEGALQSAEDMLQRCFGLDAPDWLDPSS</sequence>
<evidence type="ECO:0000313" key="8">
    <source>
        <dbReference type="EMBL" id="RFF29365.1"/>
    </source>
</evidence>
<name>A0A3E1K5S8_9GAMM</name>
<dbReference type="PANTHER" id="PTHR10742:SF342">
    <property type="entry name" value="AMINE OXIDASE"/>
    <property type="match status" value="1"/>
</dbReference>
<dbReference type="GO" id="GO:0009851">
    <property type="term" value="P:auxin biosynthetic process"/>
    <property type="evidence" value="ECO:0007669"/>
    <property type="project" value="UniProtKB-KW"/>
</dbReference>
<dbReference type="Proteomes" id="UP000260351">
    <property type="component" value="Unassembled WGS sequence"/>
</dbReference>
<comment type="caution">
    <text evidence="8">The sequence shown here is derived from an EMBL/GenBank/DDBJ whole genome shotgun (WGS) entry which is preliminary data.</text>
</comment>
<feature type="domain" description="Amine oxidase" evidence="7">
    <location>
        <begin position="13"/>
        <end position="485"/>
    </location>
</feature>
<evidence type="ECO:0000259" key="7">
    <source>
        <dbReference type="Pfam" id="PF01593"/>
    </source>
</evidence>
<evidence type="ECO:0000256" key="4">
    <source>
        <dbReference type="ARBA" id="ARBA00017871"/>
    </source>
</evidence>
<comment type="pathway">
    <text evidence="1">Plant hormone metabolism; auxin biosynthesis.</text>
</comment>
<comment type="similarity">
    <text evidence="2">Belongs to the tryptophan 2-monooxygenase family.</text>
</comment>
<dbReference type="GO" id="GO:0001716">
    <property type="term" value="F:L-amino-acid oxidase activity"/>
    <property type="evidence" value="ECO:0007669"/>
    <property type="project" value="TreeGrafter"/>
</dbReference>
<dbReference type="Gene3D" id="3.50.50.60">
    <property type="entry name" value="FAD/NAD(P)-binding domain"/>
    <property type="match status" value="1"/>
</dbReference>
<dbReference type="AlphaFoldDB" id="A0A3E1K5S8"/>
<keyword evidence="9" id="KW-1185">Reference proteome</keyword>
<evidence type="ECO:0000256" key="6">
    <source>
        <dbReference type="ARBA" id="ARBA00047321"/>
    </source>
</evidence>
<dbReference type="InterPro" id="IPR002937">
    <property type="entry name" value="Amino_oxidase"/>
</dbReference>
<dbReference type="SUPFAM" id="SSF54373">
    <property type="entry name" value="FAD-linked reductases, C-terminal domain"/>
    <property type="match status" value="1"/>
</dbReference>
<dbReference type="PANTHER" id="PTHR10742">
    <property type="entry name" value="FLAVIN MONOAMINE OXIDASE"/>
    <property type="match status" value="1"/>
</dbReference>
<dbReference type="GO" id="GO:0009063">
    <property type="term" value="P:amino acid catabolic process"/>
    <property type="evidence" value="ECO:0007669"/>
    <property type="project" value="TreeGrafter"/>
</dbReference>
<dbReference type="Pfam" id="PF01593">
    <property type="entry name" value="Amino_oxidase"/>
    <property type="match status" value="1"/>
</dbReference>
<dbReference type="EC" id="1.13.12.3" evidence="3"/>
<protein>
    <recommendedName>
        <fullName evidence="4">Tryptophan 2-monooxygenase</fullName>
        <ecNumber evidence="3">1.13.12.3</ecNumber>
    </recommendedName>
</protein>
<evidence type="ECO:0000313" key="9">
    <source>
        <dbReference type="Proteomes" id="UP000260351"/>
    </source>
</evidence>
<dbReference type="GO" id="GO:0050361">
    <property type="term" value="F:tryptophan 2-monooxygenase activity"/>
    <property type="evidence" value="ECO:0007669"/>
    <property type="project" value="UniProtKB-EC"/>
</dbReference>
<dbReference type="SUPFAM" id="SSF51905">
    <property type="entry name" value="FAD/NAD(P)-binding domain"/>
    <property type="match status" value="1"/>
</dbReference>
<dbReference type="RefSeq" id="WP_116651588.1">
    <property type="nucleotide sequence ID" value="NZ_QUZK01000047.1"/>
</dbReference>
<evidence type="ECO:0000256" key="3">
    <source>
        <dbReference type="ARBA" id="ARBA00012535"/>
    </source>
</evidence>
<proteinExistence type="inferred from homology"/>
<comment type="catalytic activity">
    <reaction evidence="6">
        <text>L-tryptophan + O2 = indole-3-acetamide + CO2 + H2O</text>
        <dbReference type="Rhea" id="RHEA:16165"/>
        <dbReference type="ChEBI" id="CHEBI:15377"/>
        <dbReference type="ChEBI" id="CHEBI:15379"/>
        <dbReference type="ChEBI" id="CHEBI:16031"/>
        <dbReference type="ChEBI" id="CHEBI:16526"/>
        <dbReference type="ChEBI" id="CHEBI:57912"/>
        <dbReference type="EC" id="1.13.12.3"/>
    </reaction>
</comment>
<accession>A0A3E1K5S8</accession>
<evidence type="ECO:0000256" key="2">
    <source>
        <dbReference type="ARBA" id="ARBA00005833"/>
    </source>
</evidence>
<gene>
    <name evidence="8" type="ORF">DZC52_13015</name>
</gene>
<organism evidence="8 9">
    <name type="scientific">Wenzhouxiangella sediminis</name>
    <dbReference type="NCBI Taxonomy" id="1792836"/>
    <lineage>
        <taxon>Bacteria</taxon>
        <taxon>Pseudomonadati</taxon>
        <taxon>Pseudomonadota</taxon>
        <taxon>Gammaproteobacteria</taxon>
        <taxon>Chromatiales</taxon>
        <taxon>Wenzhouxiangellaceae</taxon>
        <taxon>Wenzhouxiangella</taxon>
    </lineage>
</organism>
<dbReference type="EMBL" id="QUZK01000047">
    <property type="protein sequence ID" value="RFF29365.1"/>
    <property type="molecule type" value="Genomic_DNA"/>
</dbReference>
<keyword evidence="5" id="KW-0073">Auxin biosynthesis</keyword>
<reference evidence="8 9" key="1">
    <citation type="submission" date="2018-08" db="EMBL/GenBank/DDBJ databases">
        <title>Wenzhouxiangella salilacus sp. nov., a novel bacterium isolated from a saline lake in Xinjiang Province, China.</title>
        <authorList>
            <person name="Han S."/>
        </authorList>
    </citation>
    <scope>NUCLEOTIDE SEQUENCE [LARGE SCALE GENOMIC DNA]</scope>
    <source>
        <strain evidence="8 9">XDB06</strain>
    </source>
</reference>